<feature type="transmembrane region" description="Helical" evidence="1">
    <location>
        <begin position="176"/>
        <end position="200"/>
    </location>
</feature>
<dbReference type="RefSeq" id="WP_144970820.1">
    <property type="nucleotide sequence ID" value="NZ_CP036289.1"/>
</dbReference>
<dbReference type="Proteomes" id="UP000318626">
    <property type="component" value="Chromosome"/>
</dbReference>
<evidence type="ECO:0000256" key="1">
    <source>
        <dbReference type="SAM" id="Phobius"/>
    </source>
</evidence>
<dbReference type="EMBL" id="CP036289">
    <property type="protein sequence ID" value="QDU73789.1"/>
    <property type="molecule type" value="Genomic_DNA"/>
</dbReference>
<keyword evidence="1" id="KW-0812">Transmembrane</keyword>
<name>A0A518C3I9_9BACT</name>
<sequence>MNQELMKTVERVVRPLPCDKTHKNRMRADLYSQLERIFEEELAKEPNESLALSRAQDRFGETAQLKKELLATIPRIHQWQTALDHFITGHREGRSTLRFAVGFGSRASVVLTLFFAVMIGWGTFYWQDPIIFGMWPAFLAIALLFGGNCFTNVILGDLALQAFQGDSFSARLKKPYLLVLAAVGAGLSVAVSLLTLIEVASPGAYWSGLPGVFLWPMGMTIALFLVVVTLMAKVELVDRRWSQLSLD</sequence>
<dbReference type="KEGG" id="bvo:Pan97_07890"/>
<feature type="transmembrane region" description="Helical" evidence="1">
    <location>
        <begin position="130"/>
        <end position="155"/>
    </location>
</feature>
<dbReference type="AlphaFoldDB" id="A0A518C3I9"/>
<gene>
    <name evidence="2" type="ORF">Pan97_07890</name>
</gene>
<organism evidence="2 3">
    <name type="scientific">Bremerella volcania</name>
    <dbReference type="NCBI Taxonomy" id="2527984"/>
    <lineage>
        <taxon>Bacteria</taxon>
        <taxon>Pseudomonadati</taxon>
        <taxon>Planctomycetota</taxon>
        <taxon>Planctomycetia</taxon>
        <taxon>Pirellulales</taxon>
        <taxon>Pirellulaceae</taxon>
        <taxon>Bremerella</taxon>
    </lineage>
</organism>
<dbReference type="OrthoDB" id="291355at2"/>
<evidence type="ECO:0000313" key="3">
    <source>
        <dbReference type="Proteomes" id="UP000318626"/>
    </source>
</evidence>
<protein>
    <submittedName>
        <fullName evidence="2">Uncharacterized protein</fullName>
    </submittedName>
</protein>
<accession>A0A518C3I9</accession>
<keyword evidence="3" id="KW-1185">Reference proteome</keyword>
<reference evidence="3" key="1">
    <citation type="submission" date="2019-02" db="EMBL/GenBank/DDBJ databases">
        <title>Deep-cultivation of Planctomycetes and their phenomic and genomic characterization uncovers novel biology.</title>
        <authorList>
            <person name="Wiegand S."/>
            <person name="Jogler M."/>
            <person name="Boedeker C."/>
            <person name="Pinto D."/>
            <person name="Vollmers J."/>
            <person name="Rivas-Marin E."/>
            <person name="Kohn T."/>
            <person name="Peeters S.H."/>
            <person name="Heuer A."/>
            <person name="Rast P."/>
            <person name="Oberbeckmann S."/>
            <person name="Bunk B."/>
            <person name="Jeske O."/>
            <person name="Meyerdierks A."/>
            <person name="Storesund J.E."/>
            <person name="Kallscheuer N."/>
            <person name="Luecker S."/>
            <person name="Lage O.M."/>
            <person name="Pohl T."/>
            <person name="Merkel B.J."/>
            <person name="Hornburger P."/>
            <person name="Mueller R.-W."/>
            <person name="Bruemmer F."/>
            <person name="Labrenz M."/>
            <person name="Spormann A.M."/>
            <person name="Op den Camp H."/>
            <person name="Overmann J."/>
            <person name="Amann R."/>
            <person name="Jetten M.S.M."/>
            <person name="Mascher T."/>
            <person name="Medema M.H."/>
            <person name="Devos D.P."/>
            <person name="Kaster A.-K."/>
            <person name="Ovreas L."/>
            <person name="Rohde M."/>
            <person name="Galperin M.Y."/>
            <person name="Jogler C."/>
        </authorList>
    </citation>
    <scope>NUCLEOTIDE SEQUENCE [LARGE SCALE GENOMIC DNA]</scope>
    <source>
        <strain evidence="3">Pan97</strain>
    </source>
</reference>
<keyword evidence="1" id="KW-0472">Membrane</keyword>
<proteinExistence type="predicted"/>
<evidence type="ECO:0000313" key="2">
    <source>
        <dbReference type="EMBL" id="QDU73789.1"/>
    </source>
</evidence>
<keyword evidence="1" id="KW-1133">Transmembrane helix</keyword>
<feature type="transmembrane region" description="Helical" evidence="1">
    <location>
        <begin position="99"/>
        <end position="124"/>
    </location>
</feature>
<feature type="transmembrane region" description="Helical" evidence="1">
    <location>
        <begin position="212"/>
        <end position="232"/>
    </location>
</feature>